<feature type="transmembrane region" description="Helical" evidence="5">
    <location>
        <begin position="361"/>
        <end position="382"/>
    </location>
</feature>
<evidence type="ECO:0000313" key="7">
    <source>
        <dbReference type="EMBL" id="RZC48763.1"/>
    </source>
</evidence>
<feature type="transmembrane region" description="Helical" evidence="5">
    <location>
        <begin position="175"/>
        <end position="198"/>
    </location>
</feature>
<keyword evidence="4 5" id="KW-0472">Membrane</keyword>
<evidence type="ECO:0000256" key="4">
    <source>
        <dbReference type="ARBA" id="ARBA00023136"/>
    </source>
</evidence>
<dbReference type="OMA" id="WHCTGAS"/>
<feature type="transmembrane region" description="Helical" evidence="5">
    <location>
        <begin position="238"/>
        <end position="259"/>
    </location>
</feature>
<name>A0A4Y7IIQ6_PAPSO</name>
<dbReference type="PROSITE" id="PS50850">
    <property type="entry name" value="MFS"/>
    <property type="match status" value="1"/>
</dbReference>
<dbReference type="SUPFAM" id="SSF103473">
    <property type="entry name" value="MFS general substrate transporter"/>
    <property type="match status" value="1"/>
</dbReference>
<dbReference type="Pfam" id="PF00083">
    <property type="entry name" value="Sugar_tr"/>
    <property type="match status" value="1"/>
</dbReference>
<feature type="transmembrane region" description="Helical" evidence="5">
    <location>
        <begin position="33"/>
        <end position="54"/>
    </location>
</feature>
<dbReference type="Proteomes" id="UP000316621">
    <property type="component" value="Chromosome 2"/>
</dbReference>
<feature type="transmembrane region" description="Helical" evidence="5">
    <location>
        <begin position="391"/>
        <end position="409"/>
    </location>
</feature>
<dbReference type="Gramene" id="RZC48763">
    <property type="protein sequence ID" value="RZC48763"/>
    <property type="gene ID" value="C5167_017189"/>
</dbReference>
<accession>A0A4Y7IIQ6</accession>
<dbReference type="InterPro" id="IPR036259">
    <property type="entry name" value="MFS_trans_sf"/>
</dbReference>
<sequence length="536" mass="59264">MADTSNLLNSNDTQTHPLLEKIVKTFDEIIERFIGNFGWAQLLQVIVVSFAWVFEAQQTFISVFADAEPTWHCIDPYIESCNSTMASNLCKLPRNAWTWNEPIQTSTVSEWDLSCLGPVIAGLPTSSFFSGCLLGGLFLSTLADSSLGRKNLLVISCLMMSSSTFLTAFSPNIWIYSILRFITGFGRATISTCSLVLSTEIVGKSRRGKVGIIGFICFTLGFLSLPAMAYFMRGSSWRMLYILTSIPTLLYSVIVHFMIYESPRWLMVQGRKEEAINTLKSIASPDSYGTDKNLLNISLSGIDISINPEQSNTDLYSSIKMLWDKKWAFRRLSAAMLVSFGVGMMYYGIPLGVGSLASSIYLSATLNALSELPSSLITYFLIGRLRRRSSMLFFTMLSGGCSIMCVVIQEGQQGLRIGIELVSFFSVCTAFNVLLIYTLELFPTSVRSSALSMVKQALVFGGILSPIFIAAERGVDDNGFLSYGVFGLVILGCGLFILCLPETRGEIICDTMDDEEEKANNIIVKAFDKKILVPYM</sequence>
<dbReference type="GO" id="GO:0016020">
    <property type="term" value="C:membrane"/>
    <property type="evidence" value="ECO:0007669"/>
    <property type="project" value="UniProtKB-SubCell"/>
</dbReference>
<evidence type="ECO:0000256" key="1">
    <source>
        <dbReference type="ARBA" id="ARBA00004141"/>
    </source>
</evidence>
<feature type="transmembrane region" description="Helical" evidence="5">
    <location>
        <begin position="328"/>
        <end position="349"/>
    </location>
</feature>
<feature type="transmembrane region" description="Helical" evidence="5">
    <location>
        <begin position="119"/>
        <end position="139"/>
    </location>
</feature>
<reference evidence="7 8" key="1">
    <citation type="journal article" date="2018" name="Science">
        <title>The opium poppy genome and morphinan production.</title>
        <authorList>
            <person name="Guo L."/>
            <person name="Winzer T."/>
            <person name="Yang X."/>
            <person name="Li Y."/>
            <person name="Ning Z."/>
            <person name="He Z."/>
            <person name="Teodor R."/>
            <person name="Lu Y."/>
            <person name="Bowser T.A."/>
            <person name="Graham I.A."/>
            <person name="Ye K."/>
        </authorList>
    </citation>
    <scope>NUCLEOTIDE SEQUENCE [LARGE SCALE GENOMIC DNA]</scope>
    <source>
        <strain evidence="8">cv. HN1</strain>
        <tissue evidence="7">Leaves</tissue>
    </source>
</reference>
<keyword evidence="2 5" id="KW-0812">Transmembrane</keyword>
<keyword evidence="3 5" id="KW-1133">Transmembrane helix</keyword>
<keyword evidence="8" id="KW-1185">Reference proteome</keyword>
<dbReference type="PANTHER" id="PTHR24064">
    <property type="entry name" value="SOLUTE CARRIER FAMILY 22 MEMBER"/>
    <property type="match status" value="1"/>
</dbReference>
<protein>
    <recommendedName>
        <fullName evidence="6">Major facilitator superfamily (MFS) profile domain-containing protein</fullName>
    </recommendedName>
</protein>
<organism evidence="7 8">
    <name type="scientific">Papaver somniferum</name>
    <name type="common">Opium poppy</name>
    <dbReference type="NCBI Taxonomy" id="3469"/>
    <lineage>
        <taxon>Eukaryota</taxon>
        <taxon>Viridiplantae</taxon>
        <taxon>Streptophyta</taxon>
        <taxon>Embryophyta</taxon>
        <taxon>Tracheophyta</taxon>
        <taxon>Spermatophyta</taxon>
        <taxon>Magnoliopsida</taxon>
        <taxon>Ranunculales</taxon>
        <taxon>Papaveraceae</taxon>
        <taxon>Papaveroideae</taxon>
        <taxon>Papaver</taxon>
    </lineage>
</organism>
<dbReference type="GO" id="GO:0022857">
    <property type="term" value="F:transmembrane transporter activity"/>
    <property type="evidence" value="ECO:0007669"/>
    <property type="project" value="InterPro"/>
</dbReference>
<feature type="transmembrane region" description="Helical" evidence="5">
    <location>
        <begin position="151"/>
        <end position="169"/>
    </location>
</feature>
<evidence type="ECO:0000313" key="8">
    <source>
        <dbReference type="Proteomes" id="UP000316621"/>
    </source>
</evidence>
<dbReference type="InterPro" id="IPR020846">
    <property type="entry name" value="MFS_dom"/>
</dbReference>
<dbReference type="AlphaFoldDB" id="A0A4Y7IIQ6"/>
<dbReference type="EMBL" id="CM010716">
    <property type="protein sequence ID" value="RZC48763.1"/>
    <property type="molecule type" value="Genomic_DNA"/>
</dbReference>
<evidence type="ECO:0000256" key="3">
    <source>
        <dbReference type="ARBA" id="ARBA00022989"/>
    </source>
</evidence>
<evidence type="ECO:0000256" key="5">
    <source>
        <dbReference type="SAM" id="Phobius"/>
    </source>
</evidence>
<feature type="transmembrane region" description="Helical" evidence="5">
    <location>
        <begin position="210"/>
        <end position="232"/>
    </location>
</feature>
<comment type="subcellular location">
    <subcellularLocation>
        <location evidence="1">Membrane</location>
        <topology evidence="1">Multi-pass membrane protein</topology>
    </subcellularLocation>
</comment>
<dbReference type="OrthoDB" id="5296287at2759"/>
<feature type="transmembrane region" description="Helical" evidence="5">
    <location>
        <begin position="451"/>
        <end position="469"/>
    </location>
</feature>
<evidence type="ECO:0000259" key="6">
    <source>
        <dbReference type="PROSITE" id="PS50850"/>
    </source>
</evidence>
<feature type="transmembrane region" description="Helical" evidence="5">
    <location>
        <begin position="421"/>
        <end position="439"/>
    </location>
</feature>
<gene>
    <name evidence="7" type="ORF">C5167_017189</name>
</gene>
<feature type="transmembrane region" description="Helical" evidence="5">
    <location>
        <begin position="481"/>
        <end position="500"/>
    </location>
</feature>
<feature type="domain" description="Major facilitator superfamily (MFS) profile" evidence="6">
    <location>
        <begin position="44"/>
        <end position="504"/>
    </location>
</feature>
<dbReference type="InterPro" id="IPR005828">
    <property type="entry name" value="MFS_sugar_transport-like"/>
</dbReference>
<dbReference type="Gene3D" id="1.20.1250.20">
    <property type="entry name" value="MFS general substrate transporter like domains"/>
    <property type="match status" value="1"/>
</dbReference>
<evidence type="ECO:0000256" key="2">
    <source>
        <dbReference type="ARBA" id="ARBA00022692"/>
    </source>
</evidence>
<proteinExistence type="predicted"/>
<dbReference type="STRING" id="3469.A0A4Y7IIQ6"/>